<evidence type="ECO:0000256" key="1">
    <source>
        <dbReference type="SAM" id="MobiDB-lite"/>
    </source>
</evidence>
<proteinExistence type="predicted"/>
<dbReference type="EnsemblMetazoa" id="CPIJ016472-RA">
    <property type="protein sequence ID" value="CPIJ016472-PA"/>
    <property type="gene ID" value="CPIJ016472"/>
</dbReference>
<evidence type="ECO:0000313" key="3">
    <source>
        <dbReference type="EnsemblMetazoa" id="CPIJ016472-PA"/>
    </source>
</evidence>
<feature type="region of interest" description="Disordered" evidence="1">
    <location>
        <begin position="16"/>
        <end position="35"/>
    </location>
</feature>
<keyword evidence="4" id="KW-1185">Reference proteome</keyword>
<reference evidence="3" key="2">
    <citation type="submission" date="2020-05" db="UniProtKB">
        <authorList>
            <consortium name="EnsemblMetazoa"/>
        </authorList>
    </citation>
    <scope>IDENTIFICATION</scope>
    <source>
        <strain evidence="3">JHB</strain>
    </source>
</reference>
<dbReference type="KEGG" id="cqu:CpipJ_CPIJ016472"/>
<dbReference type="AlphaFoldDB" id="B0XAD6"/>
<organism>
    <name type="scientific">Culex quinquefasciatus</name>
    <name type="common">Southern house mosquito</name>
    <name type="synonym">Culex pungens</name>
    <dbReference type="NCBI Taxonomy" id="7176"/>
    <lineage>
        <taxon>Eukaryota</taxon>
        <taxon>Metazoa</taxon>
        <taxon>Ecdysozoa</taxon>
        <taxon>Arthropoda</taxon>
        <taxon>Hexapoda</taxon>
        <taxon>Insecta</taxon>
        <taxon>Pterygota</taxon>
        <taxon>Neoptera</taxon>
        <taxon>Endopterygota</taxon>
        <taxon>Diptera</taxon>
        <taxon>Nematocera</taxon>
        <taxon>Culicoidea</taxon>
        <taxon>Culicidae</taxon>
        <taxon>Culicinae</taxon>
        <taxon>Culicini</taxon>
        <taxon>Culex</taxon>
        <taxon>Culex</taxon>
    </lineage>
</organism>
<sequence>MTVRLVQADRRHLCPTESTSRRWPPGNSAPESQYRHTHTHTYSTMFAHPLEGVQNTFFFVRNFFVFTVNFLPDQVLSWLHLLALHARTDCHDTEHGSGFQTA</sequence>
<dbReference type="EMBL" id="DS232579">
    <property type="protein sequence ID" value="EDS43633.1"/>
    <property type="molecule type" value="Genomic_DNA"/>
</dbReference>
<gene>
    <name evidence="3" type="primary">6049920</name>
    <name evidence="2" type="ORF">CpipJ_CPIJ016472</name>
</gene>
<reference evidence="2" key="1">
    <citation type="submission" date="2007-03" db="EMBL/GenBank/DDBJ databases">
        <title>Annotation of Culex pipiens quinquefasciatus.</title>
        <authorList>
            <consortium name="The Broad Institute Genome Sequencing Platform"/>
            <person name="Atkinson P.W."/>
            <person name="Hemingway J."/>
            <person name="Christensen B.M."/>
            <person name="Higgs S."/>
            <person name="Kodira C."/>
            <person name="Hannick L."/>
            <person name="Megy K."/>
            <person name="O'Leary S."/>
            <person name="Pearson M."/>
            <person name="Haas B.J."/>
            <person name="Mauceli E."/>
            <person name="Wortman J.R."/>
            <person name="Lee N.H."/>
            <person name="Guigo R."/>
            <person name="Stanke M."/>
            <person name="Alvarado L."/>
            <person name="Amedeo P."/>
            <person name="Antoine C.H."/>
            <person name="Arensburger P."/>
            <person name="Bidwell S.L."/>
            <person name="Crawford M."/>
            <person name="Camaro F."/>
            <person name="Devon K."/>
            <person name="Engels R."/>
            <person name="Hammond M."/>
            <person name="Howarth C."/>
            <person name="Koehrsen M."/>
            <person name="Lawson D."/>
            <person name="Montgomery P."/>
            <person name="Nene V."/>
            <person name="Nusbaum C."/>
            <person name="Puiu D."/>
            <person name="Romero-Severson J."/>
            <person name="Severson D.W."/>
            <person name="Shumway M."/>
            <person name="Sisk P."/>
            <person name="Stolte C."/>
            <person name="Zeng Q."/>
            <person name="Eisenstadt E."/>
            <person name="Fraser-Liggett C."/>
            <person name="Strausberg R."/>
            <person name="Galagan J."/>
            <person name="Birren B."/>
            <person name="Collins F.H."/>
        </authorList>
    </citation>
    <scope>NUCLEOTIDE SEQUENCE [LARGE SCALE GENOMIC DNA]</scope>
    <source>
        <strain evidence="2">JHB</strain>
    </source>
</reference>
<evidence type="ECO:0000313" key="4">
    <source>
        <dbReference type="Proteomes" id="UP000002320"/>
    </source>
</evidence>
<accession>B0XAD6</accession>
<protein>
    <submittedName>
        <fullName evidence="2 3">Uncharacterized protein</fullName>
    </submittedName>
</protein>
<dbReference type="VEuPathDB" id="VectorBase:CPIJ016472"/>
<evidence type="ECO:0000313" key="2">
    <source>
        <dbReference type="EMBL" id="EDS43633.1"/>
    </source>
</evidence>
<dbReference type="Proteomes" id="UP000002320">
    <property type="component" value="Unassembled WGS sequence"/>
</dbReference>
<dbReference type="HOGENOM" id="CLU_2280147_0_0_1"/>
<name>B0XAD6_CULQU</name>
<dbReference type="InParanoid" id="B0XAD6"/>